<dbReference type="AlphaFoldDB" id="A0A316VTC5"/>
<keyword evidence="3" id="KW-1185">Reference proteome</keyword>
<sequence>MPCLRWTEALPTEQSQSSASRSTSTSASADEKKKSSACSSALPIQASSFLSRLPNHISLSDLALPGTHETLARSGWPVSQCQTRSVLQQLNGGVRFFDIRIGIKRFHSASASASALDSAHAQQSQCGATVGARAEKSESESESGRAALKVKSPLDEQRKDWRMWAFHGITDQKMDFGRVLMDVSQWLSAVGKGETVVLSLKPEGGMKVTPDEWVDFLYEAYIDPNEAWWYLKDEIPRLKDVRGRMVLFSRFGRQEGRQDRLGRWGINARRWPDGLDDVFSFHLTNPAQSVHIQDAYKMSGIMSSSTALRKVELIGTLLDKKRADAPSLALNFCNGSSFPLALPPIVARGISNPPCLRVQGMNQRLLFLLQQHLDAQSGPPPPPPTSEGKTFAAAAKRGLACIFAIDFFEADLIAQEVVRLIILANFV</sequence>
<dbReference type="InParanoid" id="A0A316VTC5"/>
<feature type="region of interest" description="Disordered" evidence="1">
    <location>
        <begin position="129"/>
        <end position="149"/>
    </location>
</feature>
<dbReference type="SUPFAM" id="SSF51695">
    <property type="entry name" value="PLC-like phosphodiesterases"/>
    <property type="match status" value="1"/>
</dbReference>
<evidence type="ECO:0000313" key="2">
    <source>
        <dbReference type="EMBL" id="PWN40742.1"/>
    </source>
</evidence>
<dbReference type="InterPro" id="IPR017946">
    <property type="entry name" value="PLC-like_Pdiesterase_TIM-brl"/>
</dbReference>
<dbReference type="InterPro" id="IPR051057">
    <property type="entry name" value="PI-PLC_domain"/>
</dbReference>
<feature type="region of interest" description="Disordered" evidence="1">
    <location>
        <begin position="1"/>
        <end position="32"/>
    </location>
</feature>
<dbReference type="RefSeq" id="XP_025367902.1">
    <property type="nucleotide sequence ID" value="XM_025516324.1"/>
</dbReference>
<dbReference type="GeneID" id="37038194"/>
<organism evidence="2 3">
    <name type="scientific">Ceraceosorus guamensis</name>
    <dbReference type="NCBI Taxonomy" id="1522189"/>
    <lineage>
        <taxon>Eukaryota</taxon>
        <taxon>Fungi</taxon>
        <taxon>Dikarya</taxon>
        <taxon>Basidiomycota</taxon>
        <taxon>Ustilaginomycotina</taxon>
        <taxon>Exobasidiomycetes</taxon>
        <taxon>Ceraceosorales</taxon>
        <taxon>Ceraceosoraceae</taxon>
        <taxon>Ceraceosorus</taxon>
    </lineage>
</organism>
<reference evidence="2 3" key="1">
    <citation type="journal article" date="2018" name="Mol. Biol. Evol.">
        <title>Broad Genomic Sampling Reveals a Smut Pathogenic Ancestry of the Fungal Clade Ustilaginomycotina.</title>
        <authorList>
            <person name="Kijpornyongpan T."/>
            <person name="Mondo S.J."/>
            <person name="Barry K."/>
            <person name="Sandor L."/>
            <person name="Lee J."/>
            <person name="Lipzen A."/>
            <person name="Pangilinan J."/>
            <person name="LaButti K."/>
            <person name="Hainaut M."/>
            <person name="Henrissat B."/>
            <person name="Grigoriev I.V."/>
            <person name="Spatafora J.W."/>
            <person name="Aime M.C."/>
        </authorList>
    </citation>
    <scope>NUCLEOTIDE SEQUENCE [LARGE SCALE GENOMIC DNA]</scope>
    <source>
        <strain evidence="2 3">MCA 4658</strain>
    </source>
</reference>
<protein>
    <submittedName>
        <fullName evidence="2">PLC-like phosphodiesterase</fullName>
    </submittedName>
</protein>
<dbReference type="Proteomes" id="UP000245783">
    <property type="component" value="Unassembled WGS sequence"/>
</dbReference>
<dbReference type="Gene3D" id="3.20.20.190">
    <property type="entry name" value="Phosphatidylinositol (PI) phosphodiesterase"/>
    <property type="match status" value="1"/>
</dbReference>
<proteinExistence type="predicted"/>
<name>A0A316VTC5_9BASI</name>
<dbReference type="PANTHER" id="PTHR13593">
    <property type="match status" value="1"/>
</dbReference>
<accession>A0A316VTC5</accession>
<evidence type="ECO:0000313" key="3">
    <source>
        <dbReference type="Proteomes" id="UP000245783"/>
    </source>
</evidence>
<evidence type="ECO:0000256" key="1">
    <source>
        <dbReference type="SAM" id="MobiDB-lite"/>
    </source>
</evidence>
<dbReference type="GO" id="GO:0006629">
    <property type="term" value="P:lipid metabolic process"/>
    <property type="evidence" value="ECO:0007669"/>
    <property type="project" value="InterPro"/>
</dbReference>
<dbReference type="OrthoDB" id="1046782at2759"/>
<dbReference type="GO" id="GO:0008081">
    <property type="term" value="F:phosphoric diester hydrolase activity"/>
    <property type="evidence" value="ECO:0007669"/>
    <property type="project" value="InterPro"/>
</dbReference>
<gene>
    <name evidence="2" type="ORF">IE81DRAFT_348966</name>
</gene>
<feature type="compositionally biased region" description="Basic and acidic residues" evidence="1">
    <location>
        <begin position="133"/>
        <end position="143"/>
    </location>
</feature>
<dbReference type="PANTHER" id="PTHR13593:SF113">
    <property type="entry name" value="SI:DKEY-266F7.9"/>
    <property type="match status" value="1"/>
</dbReference>
<feature type="compositionally biased region" description="Low complexity" evidence="1">
    <location>
        <begin position="14"/>
        <end position="28"/>
    </location>
</feature>
<dbReference type="EMBL" id="KZ819408">
    <property type="protein sequence ID" value="PWN40742.1"/>
    <property type="molecule type" value="Genomic_DNA"/>
</dbReference>
<dbReference type="STRING" id="1522189.A0A316VTC5"/>